<evidence type="ECO:0000259" key="7">
    <source>
        <dbReference type="PROSITE" id="PS50888"/>
    </source>
</evidence>
<dbReference type="InterPro" id="IPR011598">
    <property type="entry name" value="bHLH_dom"/>
</dbReference>
<sequence length="186" mass="21669">MSIIQHAVKDGDGEENDVKELTVLQSVVDFTPVAPVEYKPTPLPSYDYRSHRQHKQRTPDNDRDYKKTACDRERKRMDDMNKAFDALRKRLPNCKPPGKKLSKIESLRLAIRYIYHLQSLLQGDSCKAYDSHFMSNSDLGDQFNTPSTSWAVPYYSPYTLGSPHSYYSYQLDSTPYSQYKNKYKHL</sequence>
<dbReference type="GO" id="GO:0005634">
    <property type="term" value="C:nucleus"/>
    <property type="evidence" value="ECO:0007669"/>
    <property type="project" value="TreeGrafter"/>
</dbReference>
<accession>A0A1B6DZT4</accession>
<keyword evidence="2" id="KW-0805">Transcription regulation</keyword>
<evidence type="ECO:0000256" key="5">
    <source>
        <dbReference type="ARBA" id="ARBA00023242"/>
    </source>
</evidence>
<feature type="compositionally biased region" description="Basic and acidic residues" evidence="6">
    <location>
        <begin position="57"/>
        <end position="67"/>
    </location>
</feature>
<feature type="region of interest" description="Disordered" evidence="6">
    <location>
        <begin position="41"/>
        <end position="67"/>
    </location>
</feature>
<name>A0A1B6DZT4_9HEMI</name>
<evidence type="ECO:0000256" key="6">
    <source>
        <dbReference type="SAM" id="MobiDB-lite"/>
    </source>
</evidence>
<evidence type="ECO:0000256" key="2">
    <source>
        <dbReference type="ARBA" id="ARBA00023015"/>
    </source>
</evidence>
<evidence type="ECO:0000256" key="1">
    <source>
        <dbReference type="ARBA" id="ARBA00022473"/>
    </source>
</evidence>
<reference evidence="8" key="1">
    <citation type="submission" date="2015-12" db="EMBL/GenBank/DDBJ databases">
        <title>De novo transcriptome assembly of four potential Pierce s Disease insect vectors from Arizona vineyards.</title>
        <authorList>
            <person name="Tassone E.E."/>
        </authorList>
    </citation>
    <scope>NUCLEOTIDE SEQUENCE</scope>
</reference>
<dbReference type="Gene3D" id="4.10.280.10">
    <property type="entry name" value="Helix-loop-helix DNA-binding domain"/>
    <property type="match status" value="1"/>
</dbReference>
<protein>
    <recommendedName>
        <fullName evidence="7">BHLH domain-containing protein</fullName>
    </recommendedName>
</protein>
<keyword evidence="5" id="KW-0539">Nucleus</keyword>
<evidence type="ECO:0000313" key="8">
    <source>
        <dbReference type="EMBL" id="JAS31170.1"/>
    </source>
</evidence>
<dbReference type="SMART" id="SM00353">
    <property type="entry name" value="HLH"/>
    <property type="match status" value="1"/>
</dbReference>
<dbReference type="GO" id="GO:0046983">
    <property type="term" value="F:protein dimerization activity"/>
    <property type="evidence" value="ECO:0007669"/>
    <property type="project" value="InterPro"/>
</dbReference>
<gene>
    <name evidence="8" type="ORF">g.36634</name>
</gene>
<keyword evidence="3" id="KW-0238">DNA-binding</keyword>
<keyword evidence="1" id="KW-0217">Developmental protein</keyword>
<proteinExistence type="predicted"/>
<organism evidence="8">
    <name type="scientific">Clastoptera arizonana</name>
    <name type="common">Arizona spittle bug</name>
    <dbReference type="NCBI Taxonomy" id="38151"/>
    <lineage>
        <taxon>Eukaryota</taxon>
        <taxon>Metazoa</taxon>
        <taxon>Ecdysozoa</taxon>
        <taxon>Arthropoda</taxon>
        <taxon>Hexapoda</taxon>
        <taxon>Insecta</taxon>
        <taxon>Pterygota</taxon>
        <taxon>Neoptera</taxon>
        <taxon>Paraneoptera</taxon>
        <taxon>Hemiptera</taxon>
        <taxon>Auchenorrhyncha</taxon>
        <taxon>Cercopoidea</taxon>
        <taxon>Clastopteridae</taxon>
        <taxon>Clastoptera</taxon>
    </lineage>
</organism>
<dbReference type="PANTHER" id="PTHR20937">
    <property type="entry name" value="IP14615P"/>
    <property type="match status" value="1"/>
</dbReference>
<dbReference type="GO" id="GO:0001707">
    <property type="term" value="P:mesoderm formation"/>
    <property type="evidence" value="ECO:0007669"/>
    <property type="project" value="TreeGrafter"/>
</dbReference>
<dbReference type="AlphaFoldDB" id="A0A1B6DZT4"/>
<dbReference type="InterPro" id="IPR040259">
    <property type="entry name" value="Mesogenin/MesP"/>
</dbReference>
<evidence type="ECO:0000256" key="3">
    <source>
        <dbReference type="ARBA" id="ARBA00023125"/>
    </source>
</evidence>
<dbReference type="FunFam" id="4.10.280.10:FF:000090">
    <property type="entry name" value="Salivary gland-expressed bHLH"/>
    <property type="match status" value="1"/>
</dbReference>
<dbReference type="GO" id="GO:0000978">
    <property type="term" value="F:RNA polymerase II cis-regulatory region sequence-specific DNA binding"/>
    <property type="evidence" value="ECO:0007669"/>
    <property type="project" value="TreeGrafter"/>
</dbReference>
<dbReference type="PANTHER" id="PTHR20937:SF3">
    <property type="entry name" value="IP14615P"/>
    <property type="match status" value="1"/>
</dbReference>
<dbReference type="InterPro" id="IPR036638">
    <property type="entry name" value="HLH_DNA-bd_sf"/>
</dbReference>
<dbReference type="EMBL" id="GEDC01006128">
    <property type="protein sequence ID" value="JAS31170.1"/>
    <property type="molecule type" value="Transcribed_RNA"/>
</dbReference>
<evidence type="ECO:0000256" key="4">
    <source>
        <dbReference type="ARBA" id="ARBA00023163"/>
    </source>
</evidence>
<dbReference type="SUPFAM" id="SSF47459">
    <property type="entry name" value="HLH, helix-loop-helix DNA-binding domain"/>
    <property type="match status" value="1"/>
</dbReference>
<dbReference type="PROSITE" id="PS50888">
    <property type="entry name" value="BHLH"/>
    <property type="match status" value="1"/>
</dbReference>
<feature type="domain" description="BHLH" evidence="7">
    <location>
        <begin position="64"/>
        <end position="117"/>
    </location>
</feature>
<dbReference type="CDD" id="cd11390">
    <property type="entry name" value="bHLH_TS"/>
    <property type="match status" value="1"/>
</dbReference>
<dbReference type="GO" id="GO:0000981">
    <property type="term" value="F:DNA-binding transcription factor activity, RNA polymerase II-specific"/>
    <property type="evidence" value="ECO:0007669"/>
    <property type="project" value="TreeGrafter"/>
</dbReference>
<dbReference type="Pfam" id="PF00010">
    <property type="entry name" value="HLH"/>
    <property type="match status" value="1"/>
</dbReference>
<keyword evidence="4" id="KW-0804">Transcription</keyword>